<dbReference type="Proteomes" id="UP000785679">
    <property type="component" value="Unassembled WGS sequence"/>
</dbReference>
<dbReference type="OrthoDB" id="10563010at2759"/>
<comment type="caution">
    <text evidence="2">The sequence shown here is derived from an EMBL/GenBank/DDBJ whole genome shotgun (WGS) entry which is preliminary data.</text>
</comment>
<gene>
    <name evidence="2" type="ORF">FGO68_gene5422</name>
</gene>
<feature type="compositionally biased region" description="Basic residues" evidence="1">
    <location>
        <begin position="12"/>
        <end position="21"/>
    </location>
</feature>
<name>A0A8J8T1K1_HALGN</name>
<keyword evidence="3" id="KW-1185">Reference proteome</keyword>
<evidence type="ECO:0000256" key="1">
    <source>
        <dbReference type="SAM" id="MobiDB-lite"/>
    </source>
</evidence>
<reference evidence="2" key="1">
    <citation type="submission" date="2019-06" db="EMBL/GenBank/DDBJ databases">
        <authorList>
            <person name="Zheng W."/>
        </authorList>
    </citation>
    <scope>NUCLEOTIDE SEQUENCE</scope>
    <source>
        <strain evidence="2">QDHG01</strain>
    </source>
</reference>
<feature type="region of interest" description="Disordered" evidence="1">
    <location>
        <begin position="1"/>
        <end position="32"/>
    </location>
</feature>
<evidence type="ECO:0000313" key="3">
    <source>
        <dbReference type="Proteomes" id="UP000785679"/>
    </source>
</evidence>
<protein>
    <submittedName>
        <fullName evidence="2">Uncharacterized protein</fullName>
    </submittedName>
</protein>
<evidence type="ECO:0000313" key="2">
    <source>
        <dbReference type="EMBL" id="TNV78123.1"/>
    </source>
</evidence>
<accession>A0A8J8T1K1</accession>
<dbReference type="AlphaFoldDB" id="A0A8J8T1K1"/>
<organism evidence="2 3">
    <name type="scientific">Halteria grandinella</name>
    <dbReference type="NCBI Taxonomy" id="5974"/>
    <lineage>
        <taxon>Eukaryota</taxon>
        <taxon>Sar</taxon>
        <taxon>Alveolata</taxon>
        <taxon>Ciliophora</taxon>
        <taxon>Intramacronucleata</taxon>
        <taxon>Spirotrichea</taxon>
        <taxon>Stichotrichia</taxon>
        <taxon>Sporadotrichida</taxon>
        <taxon>Halteriidae</taxon>
        <taxon>Halteria</taxon>
    </lineage>
</organism>
<feature type="compositionally biased region" description="Basic and acidic residues" evidence="1">
    <location>
        <begin position="1"/>
        <end position="11"/>
    </location>
</feature>
<sequence>MQPQGRDDKKEKKQKKKSKKSKKDEMPEPSLLKAASSMSSLEIKLKRLDILKVAKNILGRMTVDKNVKELINMIQQTRKTFLDQGKDPTSLYQQFLPRLKGAQLEGFESVKKLNLKFNQKRQQHGLEPIDLEKAHPEELLQRAKDQEELFGILSKMQLDESLQIVRDQVQVRQMRLTNIRTTQFIIPTKEALVEKVSLSECIPFVDESIPEIRRAFMLQQQLGKAKEQLRVYFKELRILVKSPDILASDTPKPAPLQESKLKELPQSSTAINNSSARSEVSATQLEKEMYESALKEISVYNSATVGYRDLSLLIFITQSAISNLKNAKSKKITTFDDFVINPIQLLVLLQNFDADNRVGKF</sequence>
<proteinExistence type="predicted"/>
<dbReference type="EMBL" id="RRYP01010850">
    <property type="protein sequence ID" value="TNV78123.1"/>
    <property type="molecule type" value="Genomic_DNA"/>
</dbReference>